<dbReference type="PANTHER" id="PTHR33705:SF2">
    <property type="entry name" value="PHOSPHOCARRIER PROTEIN NPR"/>
    <property type="match status" value="1"/>
</dbReference>
<organism evidence="6 7">
    <name type="scientific">Pseudaquabacterium pictum</name>
    <dbReference type="NCBI Taxonomy" id="2315236"/>
    <lineage>
        <taxon>Bacteria</taxon>
        <taxon>Pseudomonadati</taxon>
        <taxon>Pseudomonadota</taxon>
        <taxon>Betaproteobacteria</taxon>
        <taxon>Burkholderiales</taxon>
        <taxon>Sphaerotilaceae</taxon>
        <taxon>Pseudaquabacterium</taxon>
    </lineage>
</organism>
<dbReference type="EMBL" id="BJCL01000019">
    <property type="protein sequence ID" value="GCL65711.1"/>
    <property type="molecule type" value="Genomic_DNA"/>
</dbReference>
<dbReference type="GO" id="GO:0005737">
    <property type="term" value="C:cytoplasm"/>
    <property type="evidence" value="ECO:0007669"/>
    <property type="project" value="UniProtKB-SubCell"/>
</dbReference>
<dbReference type="AlphaFoldDB" id="A0A480AWE0"/>
<dbReference type="Gene3D" id="3.30.1340.10">
    <property type="entry name" value="HPr-like"/>
    <property type="match status" value="1"/>
</dbReference>
<evidence type="ECO:0000256" key="3">
    <source>
        <dbReference type="ARBA" id="ARBA00022490"/>
    </source>
</evidence>
<evidence type="ECO:0000259" key="5">
    <source>
        <dbReference type="PROSITE" id="PS51350"/>
    </source>
</evidence>
<dbReference type="InterPro" id="IPR050399">
    <property type="entry name" value="HPr"/>
</dbReference>
<evidence type="ECO:0000256" key="1">
    <source>
        <dbReference type="ARBA" id="ARBA00004496"/>
    </source>
</evidence>
<dbReference type="Pfam" id="PF00381">
    <property type="entry name" value="PTS-HPr"/>
    <property type="match status" value="1"/>
</dbReference>
<feature type="domain" description="HPr" evidence="5">
    <location>
        <begin position="1"/>
        <end position="88"/>
    </location>
</feature>
<dbReference type="InterPro" id="IPR002114">
    <property type="entry name" value="PTS_HPr_Ser_P_site"/>
</dbReference>
<evidence type="ECO:0000256" key="2">
    <source>
        <dbReference type="ARBA" id="ARBA00010736"/>
    </source>
</evidence>
<gene>
    <name evidence="6" type="primary">ptsH</name>
    <name evidence="6" type="ORF">AQPW35_47920</name>
</gene>
<dbReference type="Proteomes" id="UP000301751">
    <property type="component" value="Unassembled WGS sequence"/>
</dbReference>
<comment type="caution">
    <text evidence="6">The sequence shown here is derived from an EMBL/GenBank/DDBJ whole genome shotgun (WGS) entry which is preliminary data.</text>
</comment>
<dbReference type="NCBIfam" id="TIGR01003">
    <property type="entry name" value="PTS_HPr_family"/>
    <property type="match status" value="1"/>
</dbReference>
<dbReference type="PROSITE" id="PS51350">
    <property type="entry name" value="PTS_HPR_DOM"/>
    <property type="match status" value="1"/>
</dbReference>
<dbReference type="GO" id="GO:0009401">
    <property type="term" value="P:phosphoenolpyruvate-dependent sugar phosphotransferase system"/>
    <property type="evidence" value="ECO:0007669"/>
    <property type="project" value="UniProtKB-KW"/>
</dbReference>
<protein>
    <submittedName>
        <fullName evidence="6">Phosphocarrier protein HPr</fullName>
    </submittedName>
</protein>
<keyword evidence="3" id="KW-0963">Cytoplasm</keyword>
<reference evidence="7" key="1">
    <citation type="submission" date="2019-03" db="EMBL/GenBank/DDBJ databases">
        <title>Aquabacterium pictum sp.nov., the first bacteriochlorophyll a-containing freshwater bacterium in the genus Aquabacterium of the class Betaproteobacteria.</title>
        <authorList>
            <person name="Hirose S."/>
            <person name="Tank M."/>
            <person name="Hara E."/>
            <person name="Tamaki H."/>
            <person name="Takaichi S."/>
            <person name="Haruta S."/>
            <person name="Hanada S."/>
        </authorList>
    </citation>
    <scope>NUCLEOTIDE SEQUENCE [LARGE SCALE GENOMIC DNA]</scope>
    <source>
        <strain evidence="7">W35</strain>
    </source>
</reference>
<evidence type="ECO:0000256" key="4">
    <source>
        <dbReference type="ARBA" id="ARBA00022683"/>
    </source>
</evidence>
<proteinExistence type="inferred from homology"/>
<keyword evidence="7" id="KW-1185">Reference proteome</keyword>
<dbReference type="CDD" id="cd00367">
    <property type="entry name" value="PTS-HPr_like"/>
    <property type="match status" value="1"/>
</dbReference>
<dbReference type="OrthoDB" id="9798965at2"/>
<dbReference type="PANTHER" id="PTHR33705">
    <property type="entry name" value="PHOSPHOCARRIER PROTEIN HPR"/>
    <property type="match status" value="1"/>
</dbReference>
<dbReference type="PROSITE" id="PS00589">
    <property type="entry name" value="PTS_HPR_SER"/>
    <property type="match status" value="1"/>
</dbReference>
<comment type="subcellular location">
    <subcellularLocation>
        <location evidence="1">Cytoplasm</location>
    </subcellularLocation>
</comment>
<dbReference type="RefSeq" id="WP_137735418.1">
    <property type="nucleotide sequence ID" value="NZ_BJCL01000019.1"/>
</dbReference>
<dbReference type="InterPro" id="IPR000032">
    <property type="entry name" value="HPr-like"/>
</dbReference>
<dbReference type="InterPro" id="IPR035895">
    <property type="entry name" value="HPr-like_sf"/>
</dbReference>
<evidence type="ECO:0000313" key="6">
    <source>
        <dbReference type="EMBL" id="GCL65711.1"/>
    </source>
</evidence>
<dbReference type="PROSITE" id="PS00369">
    <property type="entry name" value="PTS_HPR_HIS"/>
    <property type="match status" value="1"/>
</dbReference>
<comment type="similarity">
    <text evidence="2">Belongs to the HPr family.</text>
</comment>
<accession>A0A480AWE0</accession>
<dbReference type="SUPFAM" id="SSF55594">
    <property type="entry name" value="HPr-like"/>
    <property type="match status" value="1"/>
</dbReference>
<dbReference type="PRINTS" id="PR00107">
    <property type="entry name" value="PHOSPHOCPHPR"/>
</dbReference>
<keyword evidence="4" id="KW-0598">Phosphotransferase system</keyword>
<sequence>MIRTTVTISNKLGLHARASAKLTKLAGSFACEVHMARNGRRINAKSIMGVMMLAAGLGSEVELETDGADEQAAMDALLALINDKFGEGQ</sequence>
<name>A0A480AWE0_9BURK</name>
<dbReference type="InterPro" id="IPR001020">
    <property type="entry name" value="PTS_HPr_His_P_site"/>
</dbReference>
<evidence type="ECO:0000313" key="7">
    <source>
        <dbReference type="Proteomes" id="UP000301751"/>
    </source>
</evidence>